<protein>
    <submittedName>
        <fullName evidence="2">Uncharacterized protein</fullName>
    </submittedName>
</protein>
<evidence type="ECO:0000256" key="1">
    <source>
        <dbReference type="SAM" id="Phobius"/>
    </source>
</evidence>
<feature type="transmembrane region" description="Helical" evidence="1">
    <location>
        <begin position="12"/>
        <end position="30"/>
    </location>
</feature>
<accession>A0AA44IH13</accession>
<dbReference type="PROSITE" id="PS51257">
    <property type="entry name" value="PROKAR_LIPOPROTEIN"/>
    <property type="match status" value="1"/>
</dbReference>
<keyword evidence="1" id="KW-0812">Transmembrane</keyword>
<keyword evidence="1" id="KW-0472">Membrane</keyword>
<feature type="transmembrane region" description="Helical" evidence="1">
    <location>
        <begin position="36"/>
        <end position="57"/>
    </location>
</feature>
<dbReference type="EMBL" id="JABAFD010000004">
    <property type="protein sequence ID" value="NME09475.1"/>
    <property type="molecule type" value="Genomic_DNA"/>
</dbReference>
<sequence>MIKKIIKLKTLVICLVMIILSIGCFYISAIKWGGEIVSSIVSNLGGVVFISGIFTIVDKYIIQRDLVSLVTEKVDLKKEVEESGIIKLARELSDVEYKKYFLAAKDSIDIVHLYGKTWTSTYIEHIKDAIDRGCNVRVILLNPESAFIKPLEEHFQYSENQLENLIKEVSEMWNKHCYCKLGSKNKGNISLYYHKGQPTNSLYRIDNKMVVVQTKTTHEKTTRMPAYVFEKNNNEGNFFDIYLKEIDSLEKESEKIDFENL</sequence>
<dbReference type="AlphaFoldDB" id="A0AA44IH13"/>
<keyword evidence="1" id="KW-1133">Transmembrane helix</keyword>
<comment type="caution">
    <text evidence="2">The sequence shown here is derived from an EMBL/GenBank/DDBJ whole genome shotgun (WGS) entry which is preliminary data.</text>
</comment>
<evidence type="ECO:0000313" key="2">
    <source>
        <dbReference type="EMBL" id="NME09475.1"/>
    </source>
</evidence>
<name>A0AA44IH13_PARBF</name>
<reference evidence="2 3" key="1">
    <citation type="submission" date="2020-04" db="EMBL/GenBank/DDBJ databases">
        <authorList>
            <person name="Hitch T.C.A."/>
            <person name="Wylensek D."/>
            <person name="Clavel T."/>
        </authorList>
    </citation>
    <scope>NUCLEOTIDE SEQUENCE [LARGE SCALE GENOMIC DNA]</scope>
    <source>
        <strain evidence="2 3">Med78_4-601-WT-2</strain>
    </source>
</reference>
<organism evidence="2 3">
    <name type="scientific">Paraclostridium bifermentans</name>
    <name type="common">Clostridium bifermentans</name>
    <dbReference type="NCBI Taxonomy" id="1490"/>
    <lineage>
        <taxon>Bacteria</taxon>
        <taxon>Bacillati</taxon>
        <taxon>Bacillota</taxon>
        <taxon>Clostridia</taxon>
        <taxon>Peptostreptococcales</taxon>
        <taxon>Peptostreptococcaceae</taxon>
        <taxon>Paraclostridium</taxon>
    </lineage>
</organism>
<dbReference type="RefSeq" id="WP_168932126.1">
    <property type="nucleotide sequence ID" value="NZ_JABAFD010000004.1"/>
</dbReference>
<proteinExistence type="predicted"/>
<gene>
    <name evidence="2" type="ORF">HF875_08080</name>
</gene>
<dbReference type="Proteomes" id="UP000573963">
    <property type="component" value="Unassembled WGS sequence"/>
</dbReference>
<evidence type="ECO:0000313" key="3">
    <source>
        <dbReference type="Proteomes" id="UP000573963"/>
    </source>
</evidence>